<dbReference type="FunFam" id="3.30.300.30:FF:000008">
    <property type="entry name" value="2,3-dihydroxybenzoate-AMP ligase"/>
    <property type="match status" value="1"/>
</dbReference>
<dbReference type="GO" id="GO:0006631">
    <property type="term" value="P:fatty acid metabolic process"/>
    <property type="evidence" value="ECO:0007669"/>
    <property type="project" value="UniProtKB-KW"/>
</dbReference>
<dbReference type="CDD" id="cd12119">
    <property type="entry name" value="ttLC_FACS_AlkK_like"/>
    <property type="match status" value="1"/>
</dbReference>
<organism evidence="7 8">
    <name type="scientific">SAR92 clade bacterium</name>
    <dbReference type="NCBI Taxonomy" id="2315479"/>
    <lineage>
        <taxon>Bacteria</taxon>
        <taxon>Pseudomonadati</taxon>
        <taxon>Pseudomonadota</taxon>
        <taxon>Gammaproteobacteria</taxon>
        <taxon>Cellvibrionales</taxon>
        <taxon>Porticoccaceae</taxon>
        <taxon>SAR92 clade</taxon>
    </lineage>
</organism>
<dbReference type="GO" id="GO:0016874">
    <property type="term" value="F:ligase activity"/>
    <property type="evidence" value="ECO:0007669"/>
    <property type="project" value="UniProtKB-KW"/>
</dbReference>
<dbReference type="AlphaFoldDB" id="A0A520LPH7"/>
<comment type="similarity">
    <text evidence="1">Belongs to the ATP-dependent AMP-binding enzyme family.</text>
</comment>
<dbReference type="InterPro" id="IPR045851">
    <property type="entry name" value="AMP-bd_C_sf"/>
</dbReference>
<proteinExistence type="inferred from homology"/>
<dbReference type="Proteomes" id="UP000318148">
    <property type="component" value="Unassembled WGS sequence"/>
</dbReference>
<evidence type="ECO:0000256" key="1">
    <source>
        <dbReference type="ARBA" id="ARBA00006432"/>
    </source>
</evidence>
<accession>A0A520LPH7</accession>
<evidence type="ECO:0000256" key="2">
    <source>
        <dbReference type="ARBA" id="ARBA00022598"/>
    </source>
</evidence>
<dbReference type="Gene3D" id="3.30.300.30">
    <property type="match status" value="1"/>
</dbReference>
<feature type="domain" description="AMP-binding enzyme C-terminal" evidence="6">
    <location>
        <begin position="449"/>
        <end position="524"/>
    </location>
</feature>
<evidence type="ECO:0000256" key="3">
    <source>
        <dbReference type="ARBA" id="ARBA00022832"/>
    </source>
</evidence>
<evidence type="ECO:0000259" key="5">
    <source>
        <dbReference type="Pfam" id="PF00501"/>
    </source>
</evidence>
<dbReference type="NCBIfam" id="NF004837">
    <property type="entry name" value="PRK06187.1"/>
    <property type="match status" value="1"/>
</dbReference>
<dbReference type="InterPro" id="IPR020845">
    <property type="entry name" value="AMP-binding_CS"/>
</dbReference>
<dbReference type="Pfam" id="PF13193">
    <property type="entry name" value="AMP-binding_C"/>
    <property type="match status" value="1"/>
</dbReference>
<dbReference type="InterPro" id="IPR042099">
    <property type="entry name" value="ANL_N_sf"/>
</dbReference>
<evidence type="ECO:0000313" key="7">
    <source>
        <dbReference type="EMBL" id="RZO08893.1"/>
    </source>
</evidence>
<dbReference type="InterPro" id="IPR025110">
    <property type="entry name" value="AMP-bd_C"/>
</dbReference>
<sequence>MKGLIMDSQLTITSIMEHADKIHGASEIVSFTADNPEHRYSYKDAFQRTRQLANALKDLQFKRGDRIATLAWNDYRHFELYYAISCSGQICHTINPRLFPEQIEFIINHAEDKLIFTDPMFIPLLEALKSRLPTVEGYVVLTSEQNMPDCTLENVHCYETFISEHSEEFDWPSLDENTASSMCYTSGTTGNPKGVVYSHRSTVLHSLVGSLPDAMNLSGSDVIMPIVPMFHVNAWGTSYSAPLVGAKLVFPGPKMADGETLTKLINTEKVNYSLGVPTVWLALVEYLNASGNSVDSLKSVVVGGAACPLSLMHAMDKYGIYMHVGWGMTEMSPLGSYNKPMEWMKDVSEEEKDAYRVRAGRMVYGVEMKIVDDNNKALPWDGIASGLLMVKGPWVCNGYFKLEDQPALDKDGWFDTGDMASIDEYGYVVITDRVKDVIKSGGEWISSIEVENAAMAHDQVQEAAVIGVPHPKWTERPLLIVIPSEGADPDKHEIIKSLEGKIAKWWIPEDCVFVEEIPHTATGKISKKDLRERFKEYAY</sequence>
<feature type="domain" description="AMP-dependent synthetase/ligase" evidence="5">
    <location>
        <begin position="31"/>
        <end position="400"/>
    </location>
</feature>
<dbReference type="PANTHER" id="PTHR43859">
    <property type="entry name" value="ACYL-ACTIVATING ENZYME"/>
    <property type="match status" value="1"/>
</dbReference>
<reference evidence="7 8" key="1">
    <citation type="submission" date="2019-02" db="EMBL/GenBank/DDBJ databases">
        <title>Prokaryotic population dynamics and viral predation in marine succession experiment using metagenomics: the confinement effect.</title>
        <authorList>
            <person name="Haro-Moreno J.M."/>
            <person name="Rodriguez-Valera F."/>
            <person name="Lopez-Perez M."/>
        </authorList>
    </citation>
    <scope>NUCLEOTIDE SEQUENCE [LARGE SCALE GENOMIC DNA]</scope>
    <source>
        <strain evidence="7">MED-G169</strain>
    </source>
</reference>
<dbReference type="Pfam" id="PF00501">
    <property type="entry name" value="AMP-binding"/>
    <property type="match status" value="1"/>
</dbReference>
<dbReference type="PROSITE" id="PS00455">
    <property type="entry name" value="AMP_BINDING"/>
    <property type="match status" value="1"/>
</dbReference>
<evidence type="ECO:0000313" key="8">
    <source>
        <dbReference type="Proteomes" id="UP000318148"/>
    </source>
</evidence>
<dbReference type="EMBL" id="SHBO01000001">
    <property type="protein sequence ID" value="RZO08893.1"/>
    <property type="molecule type" value="Genomic_DNA"/>
</dbReference>
<evidence type="ECO:0000259" key="6">
    <source>
        <dbReference type="Pfam" id="PF13193"/>
    </source>
</evidence>
<dbReference type="InterPro" id="IPR000873">
    <property type="entry name" value="AMP-dep_synth/lig_dom"/>
</dbReference>
<protein>
    <submittedName>
        <fullName evidence="7">Fatty-acid--CoA ligase</fullName>
    </submittedName>
</protein>
<gene>
    <name evidence="7" type="ORF">EVB02_00130</name>
</gene>
<dbReference type="Gene3D" id="3.40.50.12780">
    <property type="entry name" value="N-terminal domain of ligase-like"/>
    <property type="match status" value="1"/>
</dbReference>
<keyword evidence="2 7" id="KW-0436">Ligase</keyword>
<dbReference type="SUPFAM" id="SSF56801">
    <property type="entry name" value="Acetyl-CoA synthetase-like"/>
    <property type="match status" value="1"/>
</dbReference>
<keyword evidence="3" id="KW-0276">Fatty acid metabolism</keyword>
<comment type="caution">
    <text evidence="7">The sequence shown here is derived from an EMBL/GenBank/DDBJ whole genome shotgun (WGS) entry which is preliminary data.</text>
</comment>
<name>A0A520LPH7_9GAMM</name>
<evidence type="ECO:0000256" key="4">
    <source>
        <dbReference type="ARBA" id="ARBA00023098"/>
    </source>
</evidence>
<dbReference type="PANTHER" id="PTHR43859:SF4">
    <property type="entry name" value="BUTANOATE--COA LIGASE AAE1-RELATED"/>
    <property type="match status" value="1"/>
</dbReference>
<keyword evidence="4" id="KW-0443">Lipid metabolism</keyword>